<protein>
    <submittedName>
        <fullName evidence="2">Uncharacterized protein</fullName>
    </submittedName>
</protein>
<accession>A0AAV7UFL6</accession>
<feature type="region of interest" description="Disordered" evidence="1">
    <location>
        <begin position="1"/>
        <end position="47"/>
    </location>
</feature>
<name>A0AAV7UFL6_PLEWA</name>
<sequence>MKWRWPGADGDVSPALHAGPDEPVGGLSWRGTRPGAGGLPGGAEMQKEHQKAMEAVASLSGSDLRAHIKVDEELEQSGSDQDSEALHALDGSGPEVTPGTSDFII</sequence>
<evidence type="ECO:0000256" key="1">
    <source>
        <dbReference type="SAM" id="MobiDB-lite"/>
    </source>
</evidence>
<dbReference type="AlphaFoldDB" id="A0AAV7UFL6"/>
<evidence type="ECO:0000313" key="2">
    <source>
        <dbReference type="EMBL" id="KAJ1187110.1"/>
    </source>
</evidence>
<comment type="caution">
    <text evidence="2">The sequence shown here is derived from an EMBL/GenBank/DDBJ whole genome shotgun (WGS) entry which is preliminary data.</text>
</comment>
<dbReference type="EMBL" id="JANPWB010000005">
    <property type="protein sequence ID" value="KAJ1187110.1"/>
    <property type="molecule type" value="Genomic_DNA"/>
</dbReference>
<reference evidence="2" key="1">
    <citation type="journal article" date="2022" name="bioRxiv">
        <title>Sequencing and chromosome-scale assembly of the giantPleurodeles waltlgenome.</title>
        <authorList>
            <person name="Brown T."/>
            <person name="Elewa A."/>
            <person name="Iarovenko S."/>
            <person name="Subramanian E."/>
            <person name="Araus A.J."/>
            <person name="Petzold A."/>
            <person name="Susuki M."/>
            <person name="Suzuki K.-i.T."/>
            <person name="Hayashi T."/>
            <person name="Toyoda A."/>
            <person name="Oliveira C."/>
            <person name="Osipova E."/>
            <person name="Leigh N.D."/>
            <person name="Simon A."/>
            <person name="Yun M.H."/>
        </authorList>
    </citation>
    <scope>NUCLEOTIDE SEQUENCE</scope>
    <source>
        <strain evidence="2">20211129_DDA</strain>
        <tissue evidence="2">Liver</tissue>
    </source>
</reference>
<evidence type="ECO:0000313" key="3">
    <source>
        <dbReference type="Proteomes" id="UP001066276"/>
    </source>
</evidence>
<feature type="region of interest" description="Disordered" evidence="1">
    <location>
        <begin position="73"/>
        <end position="105"/>
    </location>
</feature>
<gene>
    <name evidence="2" type="ORF">NDU88_003889</name>
</gene>
<keyword evidence="3" id="KW-1185">Reference proteome</keyword>
<organism evidence="2 3">
    <name type="scientific">Pleurodeles waltl</name>
    <name type="common">Iberian ribbed newt</name>
    <dbReference type="NCBI Taxonomy" id="8319"/>
    <lineage>
        <taxon>Eukaryota</taxon>
        <taxon>Metazoa</taxon>
        <taxon>Chordata</taxon>
        <taxon>Craniata</taxon>
        <taxon>Vertebrata</taxon>
        <taxon>Euteleostomi</taxon>
        <taxon>Amphibia</taxon>
        <taxon>Batrachia</taxon>
        <taxon>Caudata</taxon>
        <taxon>Salamandroidea</taxon>
        <taxon>Salamandridae</taxon>
        <taxon>Pleurodelinae</taxon>
        <taxon>Pleurodeles</taxon>
    </lineage>
</organism>
<proteinExistence type="predicted"/>
<dbReference type="Proteomes" id="UP001066276">
    <property type="component" value="Chromosome 3_1"/>
</dbReference>